<dbReference type="Proteomes" id="UP000662637">
    <property type="component" value="Unassembled WGS sequence"/>
</dbReference>
<evidence type="ECO:0000259" key="2">
    <source>
        <dbReference type="Pfam" id="PF15865"/>
    </source>
</evidence>
<dbReference type="GO" id="GO:0045589">
    <property type="term" value="P:regulation of regulatory T cell differentiation"/>
    <property type="evidence" value="ECO:0007669"/>
    <property type="project" value="TreeGrafter"/>
</dbReference>
<dbReference type="PANTHER" id="PTHR12047">
    <property type="entry name" value="FANCONI ANEMIA GROUP A PROTEIN"/>
    <property type="match status" value="1"/>
</dbReference>
<evidence type="ECO:0000256" key="1">
    <source>
        <dbReference type="SAM" id="MobiDB-lite"/>
    </source>
</evidence>
<feature type="domain" description="Fanconi anaemia group A protein N-terminal" evidence="2">
    <location>
        <begin position="247"/>
        <end position="342"/>
    </location>
</feature>
<evidence type="ECO:0000313" key="3">
    <source>
        <dbReference type="EMBL" id="KAF7469342.1"/>
    </source>
</evidence>
<dbReference type="Pfam" id="PF15865">
    <property type="entry name" value="Fanconi_A_N"/>
    <property type="match status" value="1"/>
</dbReference>
<evidence type="ECO:0000313" key="4">
    <source>
        <dbReference type="Proteomes" id="UP000662637"/>
    </source>
</evidence>
<gene>
    <name evidence="3" type="ORF">GHT09_019408</name>
</gene>
<feature type="compositionally biased region" description="Pro residues" evidence="1">
    <location>
        <begin position="36"/>
        <end position="62"/>
    </location>
</feature>
<reference evidence="3" key="1">
    <citation type="submission" date="2020-08" db="EMBL/GenBank/DDBJ databases">
        <authorList>
            <person name="Shumante A."/>
            <person name="Zimin A.V."/>
            <person name="Puiu D."/>
            <person name="Salzberg S.L."/>
        </authorList>
    </citation>
    <scope>NUCLEOTIDE SEQUENCE</scope>
    <source>
        <strain evidence="3">WC2-LM</strain>
        <tissue evidence="3">Liver</tissue>
    </source>
</reference>
<comment type="caution">
    <text evidence="3">The sequence shown here is derived from an EMBL/GenBank/DDBJ whole genome shotgun (WGS) entry which is preliminary data.</text>
</comment>
<dbReference type="EMBL" id="WJEC01007655">
    <property type="protein sequence ID" value="KAF7469342.1"/>
    <property type="molecule type" value="Genomic_DNA"/>
</dbReference>
<feature type="region of interest" description="Disordered" evidence="1">
    <location>
        <begin position="1"/>
        <end position="88"/>
    </location>
</feature>
<dbReference type="InterPro" id="IPR003516">
    <property type="entry name" value="FANCA"/>
</dbReference>
<dbReference type="InterPro" id="IPR031729">
    <property type="entry name" value="Fanconi_A_N"/>
</dbReference>
<accession>A0A834Q2X8</accession>
<dbReference type="AlphaFoldDB" id="A0A834Q2X8"/>
<dbReference type="GO" id="GO:0043240">
    <property type="term" value="C:Fanconi anaemia nuclear complex"/>
    <property type="evidence" value="ECO:0007669"/>
    <property type="project" value="InterPro"/>
</dbReference>
<proteinExistence type="predicted"/>
<name>A0A834Q2X8_MARMO</name>
<dbReference type="PANTHER" id="PTHR12047:SF2">
    <property type="entry name" value="FANCONI ANEMIA GROUP A PROTEIN"/>
    <property type="match status" value="1"/>
</dbReference>
<protein>
    <recommendedName>
        <fullName evidence="2">Fanconi anaemia group A protein N-terminal domain-containing protein</fullName>
    </recommendedName>
</protein>
<sequence length="489" mass="52624">MADSPPPGAAAGSDPLRRRRSWAELLGRWAPRRPPRPPGPPRARAPPPGASPPQDSVPPQPCPRRGGSGLKGPVARPSARWALATPRPGAGARRVDVLKLIFSFSLAGRVKRQKYNPERGQKLKNSAVQLLRRHQSLSDLLLEVGDPPCEKLCFNRLIDCDSDKAYTDGSCSFIGSAFQDQALKLGVPVGILSARTVACTMKMVCEEPSHPVLLSTEQRKKLSSLLEIAQYLLAHSMFSRLSFCQEVWKAQNSLLLEAVWRLHVQSVVSLQELLESHPDKRTVVAWLFRNLRLLCQQIDTSCPYLDIARAVLSDFVELLVSQGFQENSDPRRVEETGTMSQVGGTAEQGAARLSLPAAVGWGLRSRPHQVLAPFGTPGLVAAICSVSTLGRRGRGAARVGAVGPGLNLAGACLGVMVAAEVLQSMLSCKSMAPPVGNAWSAQEQSQLFGLSLAVAGRHGAAEPRSVWLHSQLQGCRVVQLTAASAACWL</sequence>
<organism evidence="3 4">
    <name type="scientific">Marmota monax</name>
    <name type="common">Woodchuck</name>
    <dbReference type="NCBI Taxonomy" id="9995"/>
    <lineage>
        <taxon>Eukaryota</taxon>
        <taxon>Metazoa</taxon>
        <taxon>Chordata</taxon>
        <taxon>Craniata</taxon>
        <taxon>Vertebrata</taxon>
        <taxon>Euteleostomi</taxon>
        <taxon>Mammalia</taxon>
        <taxon>Eutheria</taxon>
        <taxon>Euarchontoglires</taxon>
        <taxon>Glires</taxon>
        <taxon>Rodentia</taxon>
        <taxon>Sciuromorpha</taxon>
        <taxon>Sciuridae</taxon>
        <taxon>Xerinae</taxon>
        <taxon>Marmotini</taxon>
        <taxon>Marmota</taxon>
    </lineage>
</organism>
<dbReference type="GO" id="GO:0036297">
    <property type="term" value="P:interstrand cross-link repair"/>
    <property type="evidence" value="ECO:0007669"/>
    <property type="project" value="InterPro"/>
</dbReference>